<gene>
    <name evidence="4" type="ORF">BDV23DRAFT_172623</name>
</gene>
<dbReference type="SUPFAM" id="SSF54637">
    <property type="entry name" value="Thioesterase/thiol ester dehydrase-isomerase"/>
    <property type="match status" value="2"/>
</dbReference>
<organism evidence="4">
    <name type="scientific">Petromyces alliaceus</name>
    <name type="common">Aspergillus alliaceus</name>
    <dbReference type="NCBI Taxonomy" id="209559"/>
    <lineage>
        <taxon>Eukaryota</taxon>
        <taxon>Fungi</taxon>
        <taxon>Dikarya</taxon>
        <taxon>Ascomycota</taxon>
        <taxon>Pezizomycotina</taxon>
        <taxon>Eurotiomycetes</taxon>
        <taxon>Eurotiomycetidae</taxon>
        <taxon>Eurotiales</taxon>
        <taxon>Aspergillaceae</taxon>
        <taxon>Aspergillus</taxon>
        <taxon>Aspergillus subgen. Circumdati</taxon>
    </lineage>
</organism>
<evidence type="ECO:0000256" key="1">
    <source>
        <dbReference type="ARBA" id="ARBA00006538"/>
    </source>
</evidence>
<dbReference type="GO" id="GO:0047617">
    <property type="term" value="F:fatty acyl-CoA hydrolase activity"/>
    <property type="evidence" value="ECO:0007669"/>
    <property type="project" value="InterPro"/>
</dbReference>
<dbReference type="InterPro" id="IPR042171">
    <property type="entry name" value="Acyl-CoA_hotdog"/>
</dbReference>
<name>A0A5N7C8J2_PETAA</name>
<dbReference type="OrthoDB" id="68328at2759"/>
<dbReference type="EMBL" id="ML735258">
    <property type="protein sequence ID" value="KAE8390107.1"/>
    <property type="molecule type" value="Genomic_DNA"/>
</dbReference>
<keyword evidence="2" id="KW-0378">Hydrolase</keyword>
<dbReference type="InterPro" id="IPR049449">
    <property type="entry name" value="TesB_ACOT8-like_N"/>
</dbReference>
<feature type="domain" description="Acyl-CoA thioesterase-like N-terminal HotDog" evidence="3">
    <location>
        <begin position="5"/>
        <end position="88"/>
    </location>
</feature>
<dbReference type="InterPro" id="IPR029069">
    <property type="entry name" value="HotDog_dom_sf"/>
</dbReference>
<accession>A0A5N7C8J2</accession>
<dbReference type="GO" id="GO:0009062">
    <property type="term" value="P:fatty acid catabolic process"/>
    <property type="evidence" value="ECO:0007669"/>
    <property type="project" value="TreeGrafter"/>
</dbReference>
<dbReference type="GO" id="GO:0005782">
    <property type="term" value="C:peroxisomal matrix"/>
    <property type="evidence" value="ECO:0007669"/>
    <property type="project" value="TreeGrafter"/>
</dbReference>
<proteinExistence type="inferred from homology"/>
<dbReference type="GO" id="GO:0006637">
    <property type="term" value="P:acyl-CoA metabolic process"/>
    <property type="evidence" value="ECO:0007669"/>
    <property type="project" value="InterPro"/>
</dbReference>
<dbReference type="Proteomes" id="UP000326877">
    <property type="component" value="Unassembled WGS sequence"/>
</dbReference>
<dbReference type="Pfam" id="PF13622">
    <property type="entry name" value="4HBT_3"/>
    <property type="match status" value="1"/>
</dbReference>
<evidence type="ECO:0000259" key="3">
    <source>
        <dbReference type="Pfam" id="PF13622"/>
    </source>
</evidence>
<comment type="similarity">
    <text evidence="1">Belongs to the C/M/P thioester hydrolase family.</text>
</comment>
<dbReference type="Gene3D" id="2.40.160.210">
    <property type="entry name" value="Acyl-CoA thioesterase, double hotdog domain"/>
    <property type="match status" value="1"/>
</dbReference>
<dbReference type="PANTHER" id="PTHR11066:SF35">
    <property type="entry name" value="ACYL-COA THIOESTERASE II"/>
    <property type="match status" value="1"/>
</dbReference>
<dbReference type="PANTHER" id="PTHR11066">
    <property type="entry name" value="ACYL-COA THIOESTERASE"/>
    <property type="match status" value="1"/>
</dbReference>
<dbReference type="CDD" id="cd03445">
    <property type="entry name" value="Thioesterase_II_repeat2"/>
    <property type="match status" value="1"/>
</dbReference>
<evidence type="ECO:0000256" key="2">
    <source>
        <dbReference type="ARBA" id="ARBA00022801"/>
    </source>
</evidence>
<dbReference type="AlphaFoldDB" id="A0A5N7C8J2"/>
<reference evidence="4" key="1">
    <citation type="submission" date="2019-04" db="EMBL/GenBank/DDBJ databases">
        <title>Friends and foes A comparative genomics studyof 23 Aspergillus species from section Flavi.</title>
        <authorList>
            <consortium name="DOE Joint Genome Institute"/>
            <person name="Kjaerbolling I."/>
            <person name="Vesth T."/>
            <person name="Frisvad J.C."/>
            <person name="Nybo J.L."/>
            <person name="Theobald S."/>
            <person name="Kildgaard S."/>
            <person name="Isbrandt T."/>
            <person name="Kuo A."/>
            <person name="Sato A."/>
            <person name="Lyhne E.K."/>
            <person name="Kogle M.E."/>
            <person name="Wiebenga A."/>
            <person name="Kun R.S."/>
            <person name="Lubbers R.J."/>
            <person name="Makela M.R."/>
            <person name="Barry K."/>
            <person name="Chovatia M."/>
            <person name="Clum A."/>
            <person name="Daum C."/>
            <person name="Haridas S."/>
            <person name="He G."/>
            <person name="LaButti K."/>
            <person name="Lipzen A."/>
            <person name="Mondo S."/>
            <person name="Riley R."/>
            <person name="Salamov A."/>
            <person name="Simmons B.A."/>
            <person name="Magnuson J.K."/>
            <person name="Henrissat B."/>
            <person name="Mortensen U.H."/>
            <person name="Larsen T.O."/>
            <person name="Devries R.P."/>
            <person name="Grigoriev I.V."/>
            <person name="Machida M."/>
            <person name="Baker S.E."/>
            <person name="Andersen M.R."/>
        </authorList>
    </citation>
    <scope>NUCLEOTIDE SEQUENCE [LARGE SCALE GENOMIC DNA]</scope>
    <source>
        <strain evidence="4">IBT 14317</strain>
    </source>
</reference>
<evidence type="ECO:0000313" key="4">
    <source>
        <dbReference type="EMBL" id="KAE8390107.1"/>
    </source>
</evidence>
<dbReference type="InterPro" id="IPR003703">
    <property type="entry name" value="Acyl_CoA_thio"/>
</dbReference>
<sequence length="246" mass="27317">MGALASYAFGGNTLAVAVNAAYQIVLPSHHLYSICGHFVRAARTNRKLVCQVESIRDTRTFQTRIIRVHQEGDDGSTQLCIIASADFHIEEPRSMVNYSTLPQTGLPLIGISSSDMSIQTVKEYGLCRNIEHFLEMQPIASAVKRNKETEDRKNLSTAPSRFSAEAFRIRVPLGSEAEQISAGYQLTEASACTTLDFSLQLFMHERVAENARAFSEGRMWDGNGCLLASMTQQTLLRPGNNFRPRL</sequence>
<protein>
    <submittedName>
        <fullName evidence="4">Thioesterase-like superfamily-domain-containing protein</fullName>
    </submittedName>
</protein>